<dbReference type="OrthoDB" id="137920at2157"/>
<dbReference type="PANTHER" id="PTHR45641">
    <property type="entry name" value="TETRATRICOPEPTIDE REPEAT PROTEIN (AFU_ORTHOLOGUE AFUA_6G03870)"/>
    <property type="match status" value="1"/>
</dbReference>
<dbReference type="SMART" id="SM00028">
    <property type="entry name" value="TPR"/>
    <property type="match status" value="12"/>
</dbReference>
<dbReference type="Gene3D" id="3.60.110.10">
    <property type="entry name" value="Carbon-nitrogen hydrolase"/>
    <property type="match status" value="1"/>
</dbReference>
<evidence type="ECO:0000256" key="2">
    <source>
        <dbReference type="ARBA" id="ARBA00022803"/>
    </source>
</evidence>
<dbReference type="EMBL" id="CP009516">
    <property type="protein sequence ID" value="AKB77860.1"/>
    <property type="molecule type" value="Genomic_DNA"/>
</dbReference>
<feature type="repeat" description="TPR" evidence="3">
    <location>
        <begin position="686"/>
        <end position="719"/>
    </location>
</feature>
<dbReference type="PANTHER" id="PTHR45641:SF19">
    <property type="entry name" value="NEPHROCYSTIN-3"/>
    <property type="match status" value="1"/>
</dbReference>
<dbReference type="InterPro" id="IPR019734">
    <property type="entry name" value="TPR_rpt"/>
</dbReference>
<dbReference type="SUPFAM" id="SSF56317">
    <property type="entry name" value="Carbon-nitrogen hydrolase"/>
    <property type="match status" value="1"/>
</dbReference>
<dbReference type="STRING" id="1434110.MSHOH_1377"/>
<feature type="repeat" description="TPR" evidence="3">
    <location>
        <begin position="224"/>
        <end position="257"/>
    </location>
</feature>
<organism evidence="4 5">
    <name type="scientific">Methanosarcina horonobensis HB-1 = JCM 15518</name>
    <dbReference type="NCBI Taxonomy" id="1434110"/>
    <lineage>
        <taxon>Archaea</taxon>
        <taxon>Methanobacteriati</taxon>
        <taxon>Methanobacteriota</taxon>
        <taxon>Stenosarchaea group</taxon>
        <taxon>Methanomicrobia</taxon>
        <taxon>Methanosarcinales</taxon>
        <taxon>Methanosarcinaceae</taxon>
        <taxon>Methanosarcina</taxon>
    </lineage>
</organism>
<dbReference type="Proteomes" id="UP000033101">
    <property type="component" value="Chromosome"/>
</dbReference>
<dbReference type="Pfam" id="PF13374">
    <property type="entry name" value="TPR_10"/>
    <property type="match status" value="3"/>
</dbReference>
<dbReference type="Gene3D" id="1.25.40.10">
    <property type="entry name" value="Tetratricopeptide repeat domain"/>
    <property type="match status" value="3"/>
</dbReference>
<dbReference type="RefSeq" id="WP_052730755.1">
    <property type="nucleotide sequence ID" value="NZ_CP009516.1"/>
</dbReference>
<accession>A0A0E3WT40</accession>
<dbReference type="SUPFAM" id="SSF48452">
    <property type="entry name" value="TPR-like"/>
    <property type="match status" value="3"/>
</dbReference>
<evidence type="ECO:0000313" key="5">
    <source>
        <dbReference type="Proteomes" id="UP000033101"/>
    </source>
</evidence>
<evidence type="ECO:0000256" key="1">
    <source>
        <dbReference type="ARBA" id="ARBA00022737"/>
    </source>
</evidence>
<dbReference type="Pfam" id="PF13424">
    <property type="entry name" value="TPR_12"/>
    <property type="match status" value="5"/>
</dbReference>
<dbReference type="PROSITE" id="PS50293">
    <property type="entry name" value="TPR_REGION"/>
    <property type="match status" value="3"/>
</dbReference>
<evidence type="ECO:0000313" key="4">
    <source>
        <dbReference type="EMBL" id="AKB77860.1"/>
    </source>
</evidence>
<feature type="repeat" description="TPR" evidence="3">
    <location>
        <begin position="602"/>
        <end position="635"/>
    </location>
</feature>
<feature type="repeat" description="TPR" evidence="3">
    <location>
        <begin position="434"/>
        <end position="467"/>
    </location>
</feature>
<sequence>MDTNKLINILKDYNYTKIEKIKREKVIRCEKHHNELPYEIYYYDYSEKCWTESNFSLDEYLTKVIANNYYLNSGPLQWNYYIVFLYSDMQKIIEAIKQNKKVNSTKKAVEIFESTKEAIKRNDDFAKKNIVCFNALSDWLDKKYKINFDSPISVDRSLSTLWINELKVNNLDFVYSNDIGLNESFDSFIKNNIFKDYFDESHALYQRALEIRARILGENHPDYINTLSSIAELYKDMEKYDEALVVYQNILEIRARTLGENHPDYINTLSSIAELYKDMEKYDEALVVYQNILEIRARFLDENYPDNINTLNSIAELYKNIGEYKDAMGCYKRILNMYEKASGITDVDVAVTTNNLANCYQYLAMYDEALPLYKRVIDILNSSPNSKDLALGSALNNLSELHKNLGQFQEALHFCKQALNVSENLLGPNHPKVATILNNLAGIHTKMGRYEEAMRLYYRALEIRERSFGEKNPYVAITLNNLAGLYTSIGRHEEALLFYNRSLEINEKLFGEEHPFIATALNNLAGLYQNKGEYEKAESLYNRALEIIRNSLGEEHPNVAITLNNLAGLYVSVGRFEEALLFYNHSLEINKKLFGEEHPFIATTLNNLAGLYQNKGEYEKAESLYNRALEIIRNSLGEEHPHIAVTLNNLAGLYKNLKRYDEALLYYTEVFNINKRILKPKDPELGLILNNLGLLLLDMDLFEEAKQMFEKALEIYTEPTKQQIIGKKAESIIRLITLNSKQAERETNPFNQMKYLREAFNLCKKNRDFFLKYELKQERKLVTEMGLSAYIDFLMINIRFEVNSNKRAREYEQALQTVEKLGENESDEQILKVYSSAVCYLRGRKLVNEALSSKQPELELLRQAVEQFWSAKEAYEKANVCFCTYQGLLKILEAVDNFEEVDISELNKLIQEIVEVLPDDISPSIRVYFESIQQLFEEKSKISRKELMKQLDQRIDQIEYKALEKLFGHVHEKIKNYFDEPFNPNLIYENWKLIVIFDDSEKVKGKLTIKAGNKTLLNRPLTPEEIKNNLLEIDYLTICYFPQGQDEISFITPGQKKPIIRSIDYFENVGRDNRIKILQYDCSTYISINNYLRVAAVQLKYHIYEENSVVRIKADHNYLNKIMKTLDVLKDEADIVVFPEFSIPFDALRRMHEFATESGIIIIAGSHYVKEVHIREYGELFSRDFDERDLRKNILPVLIPFSKIVHNEKLLDAREGRNLYFDEGIKAGNVNHILKLRDGISIGIMIGNEYLNSDLRNRLISACDIILVPQTNQNLGRFYQIAKADINNPLCFGNKTYIMANGIFTFEENNKIHGGFTGIISTVDKYLYRRHEEGILSPVDGVMEQFILLTSINMDVNPVRGNYIGQVPLKTKIIHVFEEDEILRNSESEGRKFIQLLDTIGCCVSKEELKELLTSEKNKALINTFSPLMYKNIQDLNNLYFEEMKNKCRYIMTRSVK</sequence>
<feature type="repeat" description="TPR" evidence="3">
    <location>
        <begin position="266"/>
        <end position="299"/>
    </location>
</feature>
<evidence type="ECO:0000256" key="3">
    <source>
        <dbReference type="PROSITE-ProRule" id="PRU00339"/>
    </source>
</evidence>
<dbReference type="KEGG" id="mhor:MSHOH_1377"/>
<dbReference type="InterPro" id="IPR036526">
    <property type="entry name" value="C-N_Hydrolase_sf"/>
</dbReference>
<feature type="repeat" description="TPR" evidence="3">
    <location>
        <begin position="308"/>
        <end position="341"/>
    </location>
</feature>
<feature type="repeat" description="TPR" evidence="3">
    <location>
        <begin position="476"/>
        <end position="509"/>
    </location>
</feature>
<dbReference type="PRINTS" id="PR00381">
    <property type="entry name" value="KINESINLIGHT"/>
</dbReference>
<keyword evidence="1" id="KW-0677">Repeat</keyword>
<dbReference type="PATRIC" id="fig|1434110.4.peg.1719"/>
<keyword evidence="2 3" id="KW-0802">TPR repeat</keyword>
<dbReference type="InterPro" id="IPR011990">
    <property type="entry name" value="TPR-like_helical_dom_sf"/>
</dbReference>
<dbReference type="PROSITE" id="PS50005">
    <property type="entry name" value="TPR"/>
    <property type="match status" value="10"/>
</dbReference>
<feature type="repeat" description="TPR" evidence="3">
    <location>
        <begin position="560"/>
        <end position="593"/>
    </location>
</feature>
<dbReference type="HOGENOM" id="CLU_004608_0_0_2"/>
<proteinExistence type="predicted"/>
<dbReference type="GeneID" id="25419396"/>
<reference evidence="4 5" key="1">
    <citation type="submission" date="2014-07" db="EMBL/GenBank/DDBJ databases">
        <title>Methanogenic archaea and the global carbon cycle.</title>
        <authorList>
            <person name="Henriksen J.R."/>
            <person name="Luke J."/>
            <person name="Reinhart S."/>
            <person name="Benedict M.N."/>
            <person name="Youngblut N.D."/>
            <person name="Metcalf M.E."/>
            <person name="Whitaker R.J."/>
            <person name="Metcalf W.W."/>
        </authorList>
    </citation>
    <scope>NUCLEOTIDE SEQUENCE [LARGE SCALE GENOMIC DNA]</scope>
    <source>
        <strain evidence="4 5">HB-1</strain>
    </source>
</reference>
<feature type="repeat" description="TPR" evidence="3">
    <location>
        <begin position="518"/>
        <end position="551"/>
    </location>
</feature>
<protein>
    <submittedName>
        <fullName evidence="4">Uncharacterized protein</fullName>
    </submittedName>
</protein>
<name>A0A0E3WT40_9EURY</name>
<feature type="repeat" description="TPR" evidence="3">
    <location>
        <begin position="644"/>
        <end position="677"/>
    </location>
</feature>
<gene>
    <name evidence="4" type="ORF">MSHOH_1377</name>
</gene>
<keyword evidence="5" id="KW-1185">Reference proteome</keyword>